<dbReference type="RefSeq" id="WP_190465354.1">
    <property type="nucleotide sequence ID" value="NZ_JACJSG010000001.1"/>
</dbReference>
<dbReference type="Proteomes" id="UP000661112">
    <property type="component" value="Unassembled WGS sequence"/>
</dbReference>
<proteinExistence type="predicted"/>
<dbReference type="EMBL" id="JACJSG010000001">
    <property type="protein sequence ID" value="MBD2499004.1"/>
    <property type="molecule type" value="Genomic_DNA"/>
</dbReference>
<keyword evidence="2" id="KW-1185">Reference proteome</keyword>
<sequence length="155" mass="17657">MAVFSEETTRLLEQAEWHESRNIDTSEYKEILESEGYSIYPNVMKFLSCFGGLHVKYPHKRVPQLEDDFHFNVPQAVGNIYPERVQDYSDRIGVPLCVIGESNRGYMILMMTPEGQVYAGYDDFLVFVGDSGIDAIEALCSGRELAEIPFLESDE</sequence>
<dbReference type="InterPro" id="IPR025850">
    <property type="entry name" value="SUKH-3"/>
</dbReference>
<evidence type="ECO:0000313" key="1">
    <source>
        <dbReference type="EMBL" id="MBD2499004.1"/>
    </source>
</evidence>
<evidence type="ECO:0000313" key="2">
    <source>
        <dbReference type="Proteomes" id="UP000661112"/>
    </source>
</evidence>
<comment type="caution">
    <text evidence="1">The sequence shown here is derived from an EMBL/GenBank/DDBJ whole genome shotgun (WGS) entry which is preliminary data.</text>
</comment>
<accession>A0ABR8CVQ7</accession>
<name>A0ABR8CVQ7_9NOST</name>
<protein>
    <submittedName>
        <fullName evidence="1">SUKH-3 domain-containing protein</fullName>
    </submittedName>
</protein>
<organism evidence="1 2">
    <name type="scientific">Anabaena azotica FACHB-119</name>
    <dbReference type="NCBI Taxonomy" id="947527"/>
    <lineage>
        <taxon>Bacteria</taxon>
        <taxon>Bacillati</taxon>
        <taxon>Cyanobacteriota</taxon>
        <taxon>Cyanophyceae</taxon>
        <taxon>Nostocales</taxon>
        <taxon>Nostocaceae</taxon>
        <taxon>Anabaena</taxon>
        <taxon>Anabaena azotica</taxon>
    </lineage>
</organism>
<gene>
    <name evidence="1" type="ORF">H6G83_00005</name>
</gene>
<dbReference type="Pfam" id="PF14433">
    <property type="entry name" value="SUKH-3"/>
    <property type="match status" value="1"/>
</dbReference>
<reference evidence="1 2" key="1">
    <citation type="journal article" date="2020" name="ISME J.">
        <title>Comparative genomics reveals insights into cyanobacterial evolution and habitat adaptation.</title>
        <authorList>
            <person name="Chen M.Y."/>
            <person name="Teng W.K."/>
            <person name="Zhao L."/>
            <person name="Hu C.X."/>
            <person name="Zhou Y.K."/>
            <person name="Han B.P."/>
            <person name="Song L.R."/>
            <person name="Shu W.S."/>
        </authorList>
    </citation>
    <scope>NUCLEOTIDE SEQUENCE [LARGE SCALE GENOMIC DNA]</scope>
    <source>
        <strain evidence="1 2">FACHB-119</strain>
    </source>
</reference>